<dbReference type="Pfam" id="PF13349">
    <property type="entry name" value="DUF4097"/>
    <property type="match status" value="1"/>
</dbReference>
<keyword evidence="3" id="KW-1185">Reference proteome</keyword>
<dbReference type="RefSeq" id="WP_201857997.1">
    <property type="nucleotide sequence ID" value="NZ_JAERRG010000046.1"/>
</dbReference>
<feature type="domain" description="DUF4097" evidence="1">
    <location>
        <begin position="123"/>
        <end position="250"/>
    </location>
</feature>
<comment type="caution">
    <text evidence="2">The sequence shown here is derived from an EMBL/GenBank/DDBJ whole genome shotgun (WGS) entry which is preliminary data.</text>
</comment>
<evidence type="ECO:0000313" key="3">
    <source>
        <dbReference type="Proteomes" id="UP000621510"/>
    </source>
</evidence>
<dbReference type="Proteomes" id="UP000621510">
    <property type="component" value="Unassembled WGS sequence"/>
</dbReference>
<name>A0ABS1Q784_9ACTN</name>
<sequence length="281" mass="29501">MHTFNTPGPIRALLDIGLGDVWIIADERGRTRVGAHPSDPGDPRDVATAERTRVEFADGRLLVMSPRPSGSRRTGGAVTVVIELPVGSSLRGRAVVADFRCEGRLGECRIISNCGHIWLDRTGALCLTAGFGDVAVEHASGDVEVTAHSGDLWVREIEGGALIGKPSGGVRIGEISGDLRVRGADGPVLVGRAHAGVEVRTVLGDIRIDEAAHGPLHLDTTSGEIEIGLPGDVAPWLEVTSEAGDIYRSLDTFQAAAPAEGVKVRARTVAGNIVIRRSPTS</sequence>
<proteinExistence type="predicted"/>
<organism evidence="2 3">
    <name type="scientific">Streptomyces endocoffeicus</name>
    <dbReference type="NCBI Taxonomy" id="2898945"/>
    <lineage>
        <taxon>Bacteria</taxon>
        <taxon>Bacillati</taxon>
        <taxon>Actinomycetota</taxon>
        <taxon>Actinomycetes</taxon>
        <taxon>Kitasatosporales</taxon>
        <taxon>Streptomycetaceae</taxon>
        <taxon>Streptomyces</taxon>
    </lineage>
</organism>
<dbReference type="EMBL" id="JAERRG010000046">
    <property type="protein sequence ID" value="MBL1120225.1"/>
    <property type="molecule type" value="Genomic_DNA"/>
</dbReference>
<reference evidence="2 3" key="1">
    <citation type="submission" date="2021-01" db="EMBL/GenBank/DDBJ databases">
        <title>WGS of actinomycetes isolated from Thailand.</title>
        <authorList>
            <person name="Thawai C."/>
        </authorList>
    </citation>
    <scope>NUCLEOTIDE SEQUENCE [LARGE SCALE GENOMIC DNA]</scope>
    <source>
        <strain evidence="2 3">CA3R110</strain>
    </source>
</reference>
<accession>A0ABS1Q784</accession>
<protein>
    <submittedName>
        <fullName evidence="2">DUF4097 family beta strand repeat protein</fullName>
    </submittedName>
</protein>
<gene>
    <name evidence="2" type="ORF">JK364_49240</name>
</gene>
<evidence type="ECO:0000259" key="1">
    <source>
        <dbReference type="Pfam" id="PF13349"/>
    </source>
</evidence>
<dbReference type="InterPro" id="IPR025164">
    <property type="entry name" value="Toastrack_DUF4097"/>
</dbReference>
<evidence type="ECO:0000313" key="2">
    <source>
        <dbReference type="EMBL" id="MBL1120225.1"/>
    </source>
</evidence>